<dbReference type="GO" id="GO:0009390">
    <property type="term" value="C:dimethyl sulfoxide reductase complex"/>
    <property type="evidence" value="ECO:0007669"/>
    <property type="project" value="TreeGrafter"/>
</dbReference>
<reference evidence="2 3" key="1">
    <citation type="journal article" date="2019" name="Int. J. Syst. Evol. Microbiol.">
        <title>Limnobaculum parvum gen. nov., sp. nov., isolated from a freshwater lake.</title>
        <authorList>
            <person name="Baek C."/>
            <person name="Shin S.K."/>
            <person name="Yi H."/>
        </authorList>
    </citation>
    <scope>NUCLEOTIDE SEQUENCE [LARGE SCALE GENOMIC DNA]</scope>
    <source>
        <strain evidence="2 3">HYN0051</strain>
    </source>
</reference>
<keyword evidence="1" id="KW-0472">Membrane</keyword>
<accession>A0A2Y9TXC4</accession>
<dbReference type="PANTHER" id="PTHR38095">
    <property type="entry name" value="ANAEROBIC DIMETHYL SULFOXIDE REDUCTASE CHAIN YNFH"/>
    <property type="match status" value="1"/>
</dbReference>
<feature type="transmembrane region" description="Helical" evidence="1">
    <location>
        <begin position="266"/>
        <end position="288"/>
    </location>
</feature>
<feature type="transmembrane region" description="Helical" evidence="1">
    <location>
        <begin position="148"/>
        <end position="168"/>
    </location>
</feature>
<sequence length="289" mass="31975">MHEWPLIIFTLLTQAAVGATLFSALYACWINHESGVSVGYHMMKPVLVIICLMAAIGLLCSVAHLGYPMNAFNSLRHAATSWLSREIIFTGAFFGAICLIALRTLMTKRVSRTLLALAALLGIADIYCMGEVYRHTQVVTWAHLNTQFTFIGTLITLGACIATLLITLKSKGKVSDGLSFKMVCVAVLLIGISLIGRLLVLPDYLDEIQRLSSNGVVTFPYDAISFFEHSPLLRWSAWITALLGLLVMLFALCLGRQKVIYRQPIMLSFGCMLVILAEVVFRYAFFLIN</sequence>
<dbReference type="EMBL" id="CP029185">
    <property type="protein sequence ID" value="AWH88335.1"/>
    <property type="molecule type" value="Genomic_DNA"/>
</dbReference>
<feature type="transmembrane region" description="Helical" evidence="1">
    <location>
        <begin position="180"/>
        <end position="200"/>
    </location>
</feature>
<evidence type="ECO:0000313" key="3">
    <source>
        <dbReference type="Proteomes" id="UP000244908"/>
    </source>
</evidence>
<feature type="transmembrane region" description="Helical" evidence="1">
    <location>
        <begin position="46"/>
        <end position="67"/>
    </location>
</feature>
<keyword evidence="1" id="KW-1133">Transmembrane helix</keyword>
<evidence type="ECO:0000313" key="2">
    <source>
        <dbReference type="EMBL" id="AWH88335.1"/>
    </source>
</evidence>
<dbReference type="GO" id="GO:0005886">
    <property type="term" value="C:plasma membrane"/>
    <property type="evidence" value="ECO:0007669"/>
    <property type="project" value="TreeGrafter"/>
</dbReference>
<dbReference type="GO" id="GO:0009389">
    <property type="term" value="F:dimethyl sulfoxide reductase activity"/>
    <property type="evidence" value="ECO:0007669"/>
    <property type="project" value="TreeGrafter"/>
</dbReference>
<feature type="transmembrane region" description="Helical" evidence="1">
    <location>
        <begin position="87"/>
        <end position="106"/>
    </location>
</feature>
<feature type="transmembrane region" description="Helical" evidence="1">
    <location>
        <begin position="6"/>
        <end position="26"/>
    </location>
</feature>
<keyword evidence="1" id="KW-0812">Transmembrane</keyword>
<proteinExistence type="predicted"/>
<organism evidence="2 3">
    <name type="scientific">Limnobaculum parvum</name>
    <dbReference type="NCBI Taxonomy" id="2172103"/>
    <lineage>
        <taxon>Bacteria</taxon>
        <taxon>Pseudomonadati</taxon>
        <taxon>Pseudomonadota</taxon>
        <taxon>Gammaproteobacteria</taxon>
        <taxon>Enterobacterales</taxon>
        <taxon>Budviciaceae</taxon>
        <taxon>Limnobaculum</taxon>
    </lineage>
</organism>
<feature type="transmembrane region" description="Helical" evidence="1">
    <location>
        <begin position="235"/>
        <end position="254"/>
    </location>
</feature>
<dbReference type="KEGG" id="lpv:HYN51_07050"/>
<dbReference type="Proteomes" id="UP000244908">
    <property type="component" value="Chromosome"/>
</dbReference>
<dbReference type="OrthoDB" id="7058271at2"/>
<protein>
    <submittedName>
        <fullName evidence="2">Dimethyl sulfoxide reductase</fullName>
    </submittedName>
</protein>
<dbReference type="AlphaFoldDB" id="A0A2Y9TXC4"/>
<dbReference type="RefSeq" id="WP_108900408.1">
    <property type="nucleotide sequence ID" value="NZ_CP029185.2"/>
</dbReference>
<evidence type="ECO:0000256" key="1">
    <source>
        <dbReference type="SAM" id="Phobius"/>
    </source>
</evidence>
<name>A0A2Y9TXC4_9GAMM</name>
<dbReference type="InterPro" id="IPR007059">
    <property type="entry name" value="DmsC"/>
</dbReference>
<dbReference type="PANTHER" id="PTHR38095:SF2">
    <property type="entry name" value="ANAEROBIC DIMETHYL SULFOXIDE REDUCTASE CHAIN C"/>
    <property type="match status" value="1"/>
</dbReference>
<feature type="transmembrane region" description="Helical" evidence="1">
    <location>
        <begin position="113"/>
        <end position="133"/>
    </location>
</feature>
<dbReference type="GO" id="GO:0019645">
    <property type="term" value="P:anaerobic electron transport chain"/>
    <property type="evidence" value="ECO:0007669"/>
    <property type="project" value="InterPro"/>
</dbReference>
<gene>
    <name evidence="2" type="ORF">HYN51_07050</name>
</gene>
<dbReference type="Pfam" id="PF04976">
    <property type="entry name" value="DmsC"/>
    <property type="match status" value="1"/>
</dbReference>
<keyword evidence="3" id="KW-1185">Reference proteome</keyword>